<dbReference type="Pfam" id="PF23216">
    <property type="entry name" value="WHD_CYT4"/>
    <property type="match status" value="1"/>
</dbReference>
<proteinExistence type="inferred from homology"/>
<dbReference type="PANTHER" id="PTHR23355:SF65">
    <property type="entry name" value="EXORIBONUCLEASE CYT-4, PUTATIVE (AFU_ORTHOLOGUE AFUA_7G01550)-RELATED"/>
    <property type="match status" value="1"/>
</dbReference>
<reference evidence="4" key="1">
    <citation type="submission" date="2023-10" db="EMBL/GenBank/DDBJ databases">
        <authorList>
            <person name="Hackl T."/>
        </authorList>
    </citation>
    <scope>NUCLEOTIDE SEQUENCE</scope>
</reference>
<dbReference type="InterPro" id="IPR056625">
    <property type="entry name" value="SH3_CYT4"/>
</dbReference>
<organism evidence="4 5">
    <name type="scientific">Anthostomella pinea</name>
    <dbReference type="NCBI Taxonomy" id="933095"/>
    <lineage>
        <taxon>Eukaryota</taxon>
        <taxon>Fungi</taxon>
        <taxon>Dikarya</taxon>
        <taxon>Ascomycota</taxon>
        <taxon>Pezizomycotina</taxon>
        <taxon>Sordariomycetes</taxon>
        <taxon>Xylariomycetidae</taxon>
        <taxon>Xylariales</taxon>
        <taxon>Xylariaceae</taxon>
        <taxon>Anthostomella</taxon>
    </lineage>
</organism>
<dbReference type="AlphaFoldDB" id="A0AAI8VB76"/>
<protein>
    <submittedName>
        <fullName evidence="4">Uu.00g045630.m01.CDS01</fullName>
    </submittedName>
</protein>
<comment type="similarity">
    <text evidence="1">Belongs to the RNR ribonuclease family.</text>
</comment>
<dbReference type="Pfam" id="PF25522">
    <property type="entry name" value="OB_cyt-4"/>
    <property type="match status" value="1"/>
</dbReference>
<dbReference type="PROSITE" id="PS01175">
    <property type="entry name" value="RIBONUCLEASE_II"/>
    <property type="match status" value="1"/>
</dbReference>
<evidence type="ECO:0000313" key="4">
    <source>
        <dbReference type="EMBL" id="CAJ2501710.1"/>
    </source>
</evidence>
<dbReference type="GO" id="GO:0000175">
    <property type="term" value="F:3'-5'-RNA exonuclease activity"/>
    <property type="evidence" value="ECO:0007669"/>
    <property type="project" value="TreeGrafter"/>
</dbReference>
<dbReference type="InterPro" id="IPR050180">
    <property type="entry name" value="RNR_Ribonuclease"/>
</dbReference>
<dbReference type="GO" id="GO:0003723">
    <property type="term" value="F:RNA binding"/>
    <property type="evidence" value="ECO:0007669"/>
    <property type="project" value="InterPro"/>
</dbReference>
<dbReference type="Pfam" id="PF23214">
    <property type="entry name" value="SH3_CYT4"/>
    <property type="match status" value="1"/>
</dbReference>
<feature type="region of interest" description="Disordered" evidence="2">
    <location>
        <begin position="41"/>
        <end position="63"/>
    </location>
</feature>
<dbReference type="InterPro" id="IPR012340">
    <property type="entry name" value="NA-bd_OB-fold"/>
</dbReference>
<name>A0AAI8VB76_9PEZI</name>
<dbReference type="InterPro" id="IPR022966">
    <property type="entry name" value="RNase_II/R_CS"/>
</dbReference>
<feature type="domain" description="RNB" evidence="3">
    <location>
        <begin position="496"/>
        <end position="846"/>
    </location>
</feature>
<feature type="compositionally biased region" description="Basic and acidic residues" evidence="2">
    <location>
        <begin position="655"/>
        <end position="665"/>
    </location>
</feature>
<dbReference type="GO" id="GO:0006402">
    <property type="term" value="P:mRNA catabolic process"/>
    <property type="evidence" value="ECO:0007669"/>
    <property type="project" value="TreeGrafter"/>
</dbReference>
<accession>A0AAI8VB76</accession>
<dbReference type="InterPro" id="IPR056624">
    <property type="entry name" value="WH_CYT4"/>
</dbReference>
<keyword evidence="5" id="KW-1185">Reference proteome</keyword>
<evidence type="ECO:0000259" key="3">
    <source>
        <dbReference type="SMART" id="SM00955"/>
    </source>
</evidence>
<dbReference type="InterPro" id="IPR001900">
    <property type="entry name" value="RNase_II/R"/>
</dbReference>
<dbReference type="SMART" id="SM00955">
    <property type="entry name" value="RNB"/>
    <property type="match status" value="1"/>
</dbReference>
<dbReference type="Proteomes" id="UP001295740">
    <property type="component" value="Unassembled WGS sequence"/>
</dbReference>
<feature type="compositionally biased region" description="Polar residues" evidence="2">
    <location>
        <begin position="372"/>
        <end position="390"/>
    </location>
</feature>
<dbReference type="GO" id="GO:0000932">
    <property type="term" value="C:P-body"/>
    <property type="evidence" value="ECO:0007669"/>
    <property type="project" value="TreeGrafter"/>
</dbReference>
<sequence>MLQASAFSRSDALSLPWVARSVTQQSSPLSRRSFATVQHLVSGDGSTTARQGKSGKGKPPSIRQRLRKWDEENVTEAEAMLTDFAEMGELSNTFTRPQNVSMAQFEVDTPLFDGDELGELRSDDTVLKAGDMVELSAEGSRRPMLAICLGRINGYEQYYTSSGKWFSGLGVKTLFVVHGFAKPSELKSVIDELPSTETPVEAVNALQDLGHGPSRSIGAALLRKMLQFIQAAESVYQANAGTLDASSAFIGDPVKHRYLTLHEIADLLLPESDKVEGKFNAHSLYAVHRALLTDEVFFRPLKQTGHRRSYLFEVSPLSEVRIVQKVENMVREYMDQRSRNTQFQPKGAYILDKFIKTASKVIDESRKRRKWSNSGMIGPSSQPAPKPQNWSTEDREILQFMELWASYQKFPTFSRLQTMGSAILGAVDRYQEAQTLAPAAGWTFLQELAWIPPWEIPARYSVRFPDIEIKRGGGYIRPTVGTLDRHLKRDTLAPIRKELDGTTAYCIDAESAMDIDDAVSLERTTEPDQYWVHVHVADPASSIKAETPVAKYAELIPEAIYLPGHFERMLPDNLSKERFSLGPNRPCLTFSALVKTDGTVMDQKITPGILDNVKYITYEDAASAIGEVRDEPLMSGETISLGPAPKPQPANRKMTRPEELTEEQKDDLTLLSELGRAVQAGRLNKGATPIFAPRPVASAYFDGVQQEDIDGFISTVGDPSIRIGYSGRSATDLVENAMKLAGEVAARWCSERGIPIPYRTQPHAVRNAALVQQYARDVFNPLLAAGVRPDENQFRHMRSLLGSDELSTWPGPHFTLGADMYTKATSPLRRFSDLIVHWQIEAALLEERRLGRSLVGRNRNDNDDSFLPFSRERLDRMLPMLRVRERQTRALTNGDGTDQWILQALVRAWRFGEAALPPTFRFRVEHVFRRRSVLGRLDWFDRPAFLKPDALNDVLRMGDACVGDVYEVRLREVNVHAKQILVEAVRVVEKAADPLALVGEAAGGSGASRCGLNSQTDIYPLQTRDVRVHQS</sequence>
<evidence type="ECO:0000256" key="1">
    <source>
        <dbReference type="RuleBase" id="RU003901"/>
    </source>
</evidence>
<dbReference type="EMBL" id="CAUWAG010000003">
    <property type="protein sequence ID" value="CAJ2501710.1"/>
    <property type="molecule type" value="Genomic_DNA"/>
</dbReference>
<dbReference type="SUPFAM" id="SSF50249">
    <property type="entry name" value="Nucleic acid-binding proteins"/>
    <property type="match status" value="1"/>
</dbReference>
<dbReference type="InterPro" id="IPR057912">
    <property type="entry name" value="OB_CYT4_C"/>
</dbReference>
<comment type="caution">
    <text evidence="4">The sequence shown here is derived from an EMBL/GenBank/DDBJ whole genome shotgun (WGS) entry which is preliminary data.</text>
</comment>
<dbReference type="Pfam" id="PF00773">
    <property type="entry name" value="RNB"/>
    <property type="match status" value="1"/>
</dbReference>
<dbReference type="PANTHER" id="PTHR23355">
    <property type="entry name" value="RIBONUCLEASE"/>
    <property type="match status" value="1"/>
</dbReference>
<evidence type="ECO:0000256" key="2">
    <source>
        <dbReference type="SAM" id="MobiDB-lite"/>
    </source>
</evidence>
<evidence type="ECO:0000313" key="5">
    <source>
        <dbReference type="Proteomes" id="UP001295740"/>
    </source>
</evidence>
<feature type="region of interest" description="Disordered" evidence="2">
    <location>
        <begin position="366"/>
        <end position="390"/>
    </location>
</feature>
<feature type="region of interest" description="Disordered" evidence="2">
    <location>
        <begin position="635"/>
        <end position="665"/>
    </location>
</feature>
<gene>
    <name evidence="4" type="ORF">KHLLAP_LOCUS2178</name>
</gene>